<dbReference type="PANTHER" id="PTHR42852:SF17">
    <property type="entry name" value="THIOREDOXIN-LIKE PROTEIN HI_1115"/>
    <property type="match status" value="1"/>
</dbReference>
<sequence>MPSIRQRLFSFLRQAAAMAVAFIVISLLLDWYRAPAVPPQAAALPLHTLQGRQTTLSELSGGRTTVLYFWGSWCGICRHTSPAVDKLARNGVPVVGVALQSGSDEEVRGYLKTHGWQFDTVNDASGGWAQQWQVQVTPIIVLVKNGRVRHSTTGLASYWGLRARIALLDALDG</sequence>
<reference evidence="3 4" key="1">
    <citation type="submission" date="2018-12" db="EMBL/GenBank/DDBJ databases">
        <title>Genome sequencing of Eikenella corrodens KCOM 3110 (= JS217).</title>
        <authorList>
            <person name="Koo J.-K."/>
            <person name="Park S.-N."/>
            <person name="Lim Y.K."/>
        </authorList>
    </citation>
    <scope>NUCLEOTIDE SEQUENCE [LARGE SCALE GENOMIC DNA]</scope>
    <source>
        <strain evidence="3 4">KCOM 3110</strain>
    </source>
</reference>
<protein>
    <submittedName>
        <fullName evidence="3">Protein disulfide oxidoreductase</fullName>
    </submittedName>
</protein>
<dbReference type="OrthoDB" id="9811352at2"/>
<dbReference type="InterPro" id="IPR050553">
    <property type="entry name" value="Thioredoxin_ResA/DsbE_sf"/>
</dbReference>
<gene>
    <name evidence="3" type="ORF">ELB75_11465</name>
</gene>
<dbReference type="CDD" id="cd03011">
    <property type="entry name" value="TlpA_like_ScsD_MtbDsbE"/>
    <property type="match status" value="1"/>
</dbReference>
<name>A0A3S9SLY7_EIKCO</name>
<dbReference type="AlphaFoldDB" id="A0A3S9SLY7"/>
<dbReference type="GO" id="GO:0016209">
    <property type="term" value="F:antioxidant activity"/>
    <property type="evidence" value="ECO:0007669"/>
    <property type="project" value="InterPro"/>
</dbReference>
<dbReference type="InterPro" id="IPR000866">
    <property type="entry name" value="AhpC/TSA"/>
</dbReference>
<dbReference type="InterPro" id="IPR036249">
    <property type="entry name" value="Thioredoxin-like_sf"/>
</dbReference>
<feature type="domain" description="Thioredoxin" evidence="2">
    <location>
        <begin position="35"/>
        <end position="170"/>
    </location>
</feature>
<feature type="transmembrane region" description="Helical" evidence="1">
    <location>
        <begin position="12"/>
        <end position="32"/>
    </location>
</feature>
<keyword evidence="1" id="KW-1133">Transmembrane helix</keyword>
<dbReference type="PROSITE" id="PS51352">
    <property type="entry name" value="THIOREDOXIN_2"/>
    <property type="match status" value="1"/>
</dbReference>
<evidence type="ECO:0000259" key="2">
    <source>
        <dbReference type="PROSITE" id="PS51352"/>
    </source>
</evidence>
<evidence type="ECO:0000256" key="1">
    <source>
        <dbReference type="SAM" id="Phobius"/>
    </source>
</evidence>
<dbReference type="SUPFAM" id="SSF52833">
    <property type="entry name" value="Thioredoxin-like"/>
    <property type="match status" value="1"/>
</dbReference>
<evidence type="ECO:0000313" key="3">
    <source>
        <dbReference type="EMBL" id="AZR60566.1"/>
    </source>
</evidence>
<keyword evidence="1" id="KW-0472">Membrane</keyword>
<dbReference type="PANTHER" id="PTHR42852">
    <property type="entry name" value="THIOL:DISULFIDE INTERCHANGE PROTEIN DSBE"/>
    <property type="match status" value="1"/>
</dbReference>
<keyword evidence="1" id="KW-0812">Transmembrane</keyword>
<dbReference type="GO" id="GO:0016491">
    <property type="term" value="F:oxidoreductase activity"/>
    <property type="evidence" value="ECO:0007669"/>
    <property type="project" value="InterPro"/>
</dbReference>
<dbReference type="InterPro" id="IPR013766">
    <property type="entry name" value="Thioredoxin_domain"/>
</dbReference>
<dbReference type="EMBL" id="CP034670">
    <property type="protein sequence ID" value="AZR60566.1"/>
    <property type="molecule type" value="Genomic_DNA"/>
</dbReference>
<organism evidence="3 4">
    <name type="scientific">Eikenella corrodens</name>
    <dbReference type="NCBI Taxonomy" id="539"/>
    <lineage>
        <taxon>Bacteria</taxon>
        <taxon>Pseudomonadati</taxon>
        <taxon>Pseudomonadota</taxon>
        <taxon>Betaproteobacteria</taxon>
        <taxon>Neisseriales</taxon>
        <taxon>Neisseriaceae</taxon>
        <taxon>Eikenella</taxon>
    </lineage>
</organism>
<accession>A0A3S9SLY7</accession>
<proteinExistence type="predicted"/>
<dbReference type="Proteomes" id="UP000282435">
    <property type="component" value="Chromosome"/>
</dbReference>
<dbReference type="Gene3D" id="3.40.30.10">
    <property type="entry name" value="Glutaredoxin"/>
    <property type="match status" value="1"/>
</dbReference>
<dbReference type="Pfam" id="PF00578">
    <property type="entry name" value="AhpC-TSA"/>
    <property type="match status" value="1"/>
</dbReference>
<evidence type="ECO:0000313" key="4">
    <source>
        <dbReference type="Proteomes" id="UP000282435"/>
    </source>
</evidence>